<accession>A0A0R3X6A9</accession>
<sequence length="90" mass="9821">MSLEQCKCLPRSYAPVAVVGSPAPTPEEEDMFICPTDASRVDPTTETEGHWSPAASSPFSSSRFRRHACLGFMFLSRTCCSSLVMRVTAC</sequence>
<dbReference type="Proteomes" id="UP000274429">
    <property type="component" value="Unassembled WGS sequence"/>
</dbReference>
<name>A0A0R3X6A9_HYDTA</name>
<evidence type="ECO:0000313" key="3">
    <source>
        <dbReference type="Proteomes" id="UP000274429"/>
    </source>
</evidence>
<protein>
    <submittedName>
        <fullName evidence="2 4">Uncharacterized protein</fullName>
    </submittedName>
</protein>
<organism evidence="4">
    <name type="scientific">Hydatigena taeniaeformis</name>
    <name type="common">Feline tapeworm</name>
    <name type="synonym">Taenia taeniaeformis</name>
    <dbReference type="NCBI Taxonomy" id="6205"/>
    <lineage>
        <taxon>Eukaryota</taxon>
        <taxon>Metazoa</taxon>
        <taxon>Spiralia</taxon>
        <taxon>Lophotrochozoa</taxon>
        <taxon>Platyhelminthes</taxon>
        <taxon>Cestoda</taxon>
        <taxon>Eucestoda</taxon>
        <taxon>Cyclophyllidea</taxon>
        <taxon>Taeniidae</taxon>
        <taxon>Hydatigera</taxon>
    </lineage>
</organism>
<dbReference type="WBParaSite" id="TTAC_0000903501-mRNA-1">
    <property type="protein sequence ID" value="TTAC_0000903501-mRNA-1"/>
    <property type="gene ID" value="TTAC_0000903501"/>
</dbReference>
<gene>
    <name evidence="2" type="ORF">TTAC_LOCUS9020</name>
</gene>
<reference evidence="2 3" key="2">
    <citation type="submission" date="2018-11" db="EMBL/GenBank/DDBJ databases">
        <authorList>
            <consortium name="Pathogen Informatics"/>
        </authorList>
    </citation>
    <scope>NUCLEOTIDE SEQUENCE [LARGE SCALE GENOMIC DNA]</scope>
</reference>
<dbReference type="AlphaFoldDB" id="A0A0R3X6A9"/>
<reference evidence="4" key="1">
    <citation type="submission" date="2017-02" db="UniProtKB">
        <authorList>
            <consortium name="WormBaseParasite"/>
        </authorList>
    </citation>
    <scope>IDENTIFICATION</scope>
</reference>
<proteinExistence type="predicted"/>
<keyword evidence="3" id="KW-1185">Reference proteome</keyword>
<evidence type="ECO:0000313" key="4">
    <source>
        <dbReference type="WBParaSite" id="TTAC_0000903501-mRNA-1"/>
    </source>
</evidence>
<evidence type="ECO:0000313" key="2">
    <source>
        <dbReference type="EMBL" id="VDM33725.1"/>
    </source>
</evidence>
<feature type="region of interest" description="Disordered" evidence="1">
    <location>
        <begin position="41"/>
        <end position="60"/>
    </location>
</feature>
<evidence type="ECO:0000256" key="1">
    <source>
        <dbReference type="SAM" id="MobiDB-lite"/>
    </source>
</evidence>
<dbReference type="EMBL" id="UYWX01020656">
    <property type="protein sequence ID" value="VDM33725.1"/>
    <property type="molecule type" value="Genomic_DNA"/>
</dbReference>